<dbReference type="Proteomes" id="UP000008021">
    <property type="component" value="Chromosome 9"/>
</dbReference>
<proteinExistence type="predicted"/>
<sequence>MPWPHPFSSKPSLAKAIRAALHLPIFILRLPSSHTPPPQSRPQPVGSARACDAAPPGPARHGRSPPATTVAASATTSRLRLHLAGVPPPPSPLPRPGLADWPGREPPAWQPPSTPRSGTPSRGRLSPASTSSPRAYSSLQLPRLAGSPLSSIAAPTAAQRRLHLVSPEDSPEQAAEEKRKGDRGE</sequence>
<accession>A0A0E0ERM8</accession>
<feature type="compositionally biased region" description="Pro residues" evidence="1">
    <location>
        <begin position="86"/>
        <end position="95"/>
    </location>
</feature>
<organism evidence="2">
    <name type="scientific">Oryza meridionalis</name>
    <dbReference type="NCBI Taxonomy" id="40149"/>
    <lineage>
        <taxon>Eukaryota</taxon>
        <taxon>Viridiplantae</taxon>
        <taxon>Streptophyta</taxon>
        <taxon>Embryophyta</taxon>
        <taxon>Tracheophyta</taxon>
        <taxon>Spermatophyta</taxon>
        <taxon>Magnoliopsida</taxon>
        <taxon>Liliopsida</taxon>
        <taxon>Poales</taxon>
        <taxon>Poaceae</taxon>
        <taxon>BOP clade</taxon>
        <taxon>Oryzoideae</taxon>
        <taxon>Oryzeae</taxon>
        <taxon>Oryzinae</taxon>
        <taxon>Oryza</taxon>
    </lineage>
</organism>
<keyword evidence="3" id="KW-1185">Reference proteome</keyword>
<dbReference type="HOGENOM" id="CLU_1463493_0_0_1"/>
<feature type="compositionally biased region" description="Low complexity" evidence="1">
    <location>
        <begin position="115"/>
        <end position="124"/>
    </location>
</feature>
<evidence type="ECO:0000313" key="2">
    <source>
        <dbReference type="EnsemblPlants" id="OMERI09G06500.1"/>
    </source>
</evidence>
<feature type="region of interest" description="Disordered" evidence="1">
    <location>
        <begin position="30"/>
        <end position="185"/>
    </location>
</feature>
<dbReference type="Gramene" id="OMERI09G06500.1">
    <property type="protein sequence ID" value="OMERI09G06500.1"/>
    <property type="gene ID" value="OMERI09G06500"/>
</dbReference>
<name>A0A0E0ERM8_9ORYZ</name>
<evidence type="ECO:0000256" key="1">
    <source>
        <dbReference type="SAM" id="MobiDB-lite"/>
    </source>
</evidence>
<dbReference type="AlphaFoldDB" id="A0A0E0ERM8"/>
<feature type="compositionally biased region" description="Basic and acidic residues" evidence="1">
    <location>
        <begin position="175"/>
        <end position="185"/>
    </location>
</feature>
<reference evidence="2" key="1">
    <citation type="submission" date="2015-04" db="UniProtKB">
        <authorList>
            <consortium name="EnsemblPlants"/>
        </authorList>
    </citation>
    <scope>IDENTIFICATION</scope>
</reference>
<protein>
    <submittedName>
        <fullName evidence="2">Uncharacterized protein</fullName>
    </submittedName>
</protein>
<feature type="compositionally biased region" description="Low complexity" evidence="1">
    <location>
        <begin position="64"/>
        <end position="77"/>
    </location>
</feature>
<reference evidence="2" key="2">
    <citation type="submission" date="2018-05" db="EMBL/GenBank/DDBJ databases">
        <title>OmerRS3 (Oryza meridionalis Reference Sequence Version 3).</title>
        <authorList>
            <person name="Zhang J."/>
            <person name="Kudrna D."/>
            <person name="Lee S."/>
            <person name="Talag J."/>
            <person name="Welchert J."/>
            <person name="Wing R.A."/>
        </authorList>
    </citation>
    <scope>NUCLEOTIDE SEQUENCE [LARGE SCALE GENOMIC DNA]</scope>
    <source>
        <strain evidence="2">cv. OR44</strain>
    </source>
</reference>
<dbReference type="EnsemblPlants" id="OMERI09G06500.1">
    <property type="protein sequence ID" value="OMERI09G06500.1"/>
    <property type="gene ID" value="OMERI09G06500"/>
</dbReference>
<evidence type="ECO:0000313" key="3">
    <source>
        <dbReference type="Proteomes" id="UP000008021"/>
    </source>
</evidence>
<feature type="compositionally biased region" description="Polar residues" evidence="1">
    <location>
        <begin position="127"/>
        <end position="140"/>
    </location>
</feature>
<feature type="compositionally biased region" description="Pro residues" evidence="1">
    <location>
        <begin position="104"/>
        <end position="114"/>
    </location>
</feature>